<dbReference type="CDD" id="cd09972">
    <property type="entry name" value="LOTUS_TDRD_OSKAR"/>
    <property type="match status" value="1"/>
</dbReference>
<dbReference type="AlphaFoldDB" id="A0ABD2NVB8"/>
<dbReference type="PROSITE" id="PS51644">
    <property type="entry name" value="HTH_OST"/>
    <property type="match status" value="1"/>
</dbReference>
<comment type="caution">
    <text evidence="2">The sequence shown here is derived from an EMBL/GenBank/DDBJ whole genome shotgun (WGS) entry which is preliminary data.</text>
</comment>
<protein>
    <recommendedName>
        <fullName evidence="1">HTH OST-type domain-containing protein</fullName>
    </recommendedName>
</protein>
<accession>A0ABD2NVB8</accession>
<evidence type="ECO:0000313" key="2">
    <source>
        <dbReference type="EMBL" id="KAL3282696.1"/>
    </source>
</evidence>
<gene>
    <name evidence="2" type="ORF">HHI36_005870</name>
</gene>
<dbReference type="Pfam" id="PF12872">
    <property type="entry name" value="OST-HTH"/>
    <property type="match status" value="1"/>
</dbReference>
<evidence type="ECO:0000313" key="3">
    <source>
        <dbReference type="Proteomes" id="UP001516400"/>
    </source>
</evidence>
<sequence length="287" mass="32633">MDRMDEVKKIIRSLLVSAPLKVTVSSLNRDYRDLDGTYIPYKELGYNSLLHFLHSLPDILKVNGSSNESEVTLVVSEKIAHVNDLVMKQKKPSKGKNRCVKRKSVIPSETIRIPINNNYNSASTQVVSQNLVSTAPVLSPFPRPLLTYNKNVPSLPKCSNSVLKNDQTEVSQNLSRRNDIPEIKLNLEKLKLHKLNQNKTHKECDSNHVSEFYEYNQEKKIVKGRVNEENKVLNVLNNITVTFRNDLIDEEVGIVNIAKGKSEKIPLEIQNNLKILISKYPFGILYA</sequence>
<organism evidence="2 3">
    <name type="scientific">Cryptolaemus montrouzieri</name>
    <dbReference type="NCBI Taxonomy" id="559131"/>
    <lineage>
        <taxon>Eukaryota</taxon>
        <taxon>Metazoa</taxon>
        <taxon>Ecdysozoa</taxon>
        <taxon>Arthropoda</taxon>
        <taxon>Hexapoda</taxon>
        <taxon>Insecta</taxon>
        <taxon>Pterygota</taxon>
        <taxon>Neoptera</taxon>
        <taxon>Endopterygota</taxon>
        <taxon>Coleoptera</taxon>
        <taxon>Polyphaga</taxon>
        <taxon>Cucujiformia</taxon>
        <taxon>Coccinelloidea</taxon>
        <taxon>Coccinellidae</taxon>
        <taxon>Scymninae</taxon>
        <taxon>Scymnini</taxon>
        <taxon>Cryptolaemus</taxon>
    </lineage>
</organism>
<reference evidence="2 3" key="1">
    <citation type="journal article" date="2021" name="BMC Biol.">
        <title>Horizontally acquired antibacterial genes associated with adaptive radiation of ladybird beetles.</title>
        <authorList>
            <person name="Li H.S."/>
            <person name="Tang X.F."/>
            <person name="Huang Y.H."/>
            <person name="Xu Z.Y."/>
            <person name="Chen M.L."/>
            <person name="Du X.Y."/>
            <person name="Qiu B.Y."/>
            <person name="Chen P.T."/>
            <person name="Zhang W."/>
            <person name="Slipinski A."/>
            <person name="Escalona H.E."/>
            <person name="Waterhouse R.M."/>
            <person name="Zwick A."/>
            <person name="Pang H."/>
        </authorList>
    </citation>
    <scope>NUCLEOTIDE SEQUENCE [LARGE SCALE GENOMIC DNA]</scope>
    <source>
        <strain evidence="2">SYSU2018</strain>
    </source>
</reference>
<dbReference type="InterPro" id="IPR025605">
    <property type="entry name" value="OST-HTH/LOTUS_dom"/>
</dbReference>
<proteinExistence type="predicted"/>
<feature type="domain" description="HTH OST-type" evidence="1">
    <location>
        <begin position="3"/>
        <end position="77"/>
    </location>
</feature>
<evidence type="ECO:0000259" key="1">
    <source>
        <dbReference type="PROSITE" id="PS51644"/>
    </source>
</evidence>
<dbReference type="EMBL" id="JABFTP020000144">
    <property type="protein sequence ID" value="KAL3282696.1"/>
    <property type="molecule type" value="Genomic_DNA"/>
</dbReference>
<name>A0ABD2NVB8_9CUCU</name>
<keyword evidence="3" id="KW-1185">Reference proteome</keyword>
<dbReference type="InterPro" id="IPR041966">
    <property type="entry name" value="LOTUS-like"/>
</dbReference>
<dbReference type="Gene3D" id="3.30.420.610">
    <property type="entry name" value="LOTUS domain-like"/>
    <property type="match status" value="1"/>
</dbReference>
<dbReference type="Proteomes" id="UP001516400">
    <property type="component" value="Unassembled WGS sequence"/>
</dbReference>